<dbReference type="EMBL" id="CP036501">
    <property type="protein sequence ID" value="UZP74977.1"/>
    <property type="molecule type" value="Genomic_DNA"/>
</dbReference>
<dbReference type="InterPro" id="IPR050266">
    <property type="entry name" value="AB_hydrolase_sf"/>
</dbReference>
<dbReference type="InterPro" id="IPR000073">
    <property type="entry name" value="AB_hydrolase_1"/>
</dbReference>
<dbReference type="InterPro" id="IPR029058">
    <property type="entry name" value="AB_hydrolase_fold"/>
</dbReference>
<evidence type="ECO:0000259" key="1">
    <source>
        <dbReference type="Pfam" id="PF12697"/>
    </source>
</evidence>
<keyword evidence="2" id="KW-0378">Hydrolase</keyword>
<dbReference type="GO" id="GO:0016787">
    <property type="term" value="F:hydrolase activity"/>
    <property type="evidence" value="ECO:0007669"/>
    <property type="project" value="UniProtKB-KW"/>
</dbReference>
<organism evidence="2 3">
    <name type="scientific">Candidatus Paraluminiphilus aquimaris</name>
    <dbReference type="NCBI Taxonomy" id="2518994"/>
    <lineage>
        <taxon>Bacteria</taxon>
        <taxon>Pseudomonadati</taxon>
        <taxon>Pseudomonadota</taxon>
        <taxon>Gammaproteobacteria</taxon>
        <taxon>Cellvibrionales</taxon>
        <taxon>Halieaceae</taxon>
        <taxon>Candidatus Paraluminiphilus</taxon>
    </lineage>
</organism>
<dbReference type="PRINTS" id="PR00111">
    <property type="entry name" value="ABHYDROLASE"/>
</dbReference>
<keyword evidence="3" id="KW-1185">Reference proteome</keyword>
<evidence type="ECO:0000313" key="2">
    <source>
        <dbReference type="EMBL" id="UZP74977.1"/>
    </source>
</evidence>
<reference evidence="2 3" key="1">
    <citation type="submission" date="2019-02" db="EMBL/GenBank/DDBJ databases">
        <title>Halieaceae_genomes.</title>
        <authorList>
            <person name="Li S.-H."/>
        </authorList>
    </citation>
    <scope>NUCLEOTIDE SEQUENCE [LARGE SCALE GENOMIC DNA]</scope>
    <source>
        <strain evidence="2 3">JH123</strain>
    </source>
</reference>
<dbReference type="Pfam" id="PF12697">
    <property type="entry name" value="Abhydrolase_6"/>
    <property type="match status" value="1"/>
</dbReference>
<dbReference type="SUPFAM" id="SSF53474">
    <property type="entry name" value="alpha/beta-Hydrolases"/>
    <property type="match status" value="1"/>
</dbReference>
<sequence length="264" mass="28742">MKLTINNETAYLYTNNKEIDSAKPSVVFIHGAGFDHSVWTLFARHFSRHNWNVLAIDLPGHGRSSGDVLTSIEAMSDWIIEIVDHLGLQRVALVGHSMGSLITLETAAKMQARAVKVVLIGSIAPMPVSDPILDATANRPGSAHAMLTSFSFSKRNLMGGNPNPGMWMVSDSMRRYEEEIQAALDVDMRACNAYRNGLEAAAMITAPSLMIHGDADRLTPLRATQTLQAALNDARFCVVPGAGHSLMVEDPNLVLDQLKTHLLS</sequence>
<dbReference type="PANTHER" id="PTHR43798:SF5">
    <property type="entry name" value="MONOACYLGLYCEROL LIPASE ABHD6"/>
    <property type="match status" value="1"/>
</dbReference>
<evidence type="ECO:0000313" key="3">
    <source>
        <dbReference type="Proteomes" id="UP001317963"/>
    </source>
</evidence>
<accession>A0ABY6Q8I2</accession>
<proteinExistence type="predicted"/>
<dbReference type="Gene3D" id="3.40.50.1820">
    <property type="entry name" value="alpha/beta hydrolase"/>
    <property type="match status" value="1"/>
</dbReference>
<dbReference type="Proteomes" id="UP001317963">
    <property type="component" value="Chromosome"/>
</dbReference>
<feature type="domain" description="AB hydrolase-1" evidence="1">
    <location>
        <begin position="26"/>
        <end position="255"/>
    </location>
</feature>
<protein>
    <submittedName>
        <fullName evidence="2">Alpha/beta hydrolase</fullName>
    </submittedName>
</protein>
<dbReference type="RefSeq" id="WP_279241445.1">
    <property type="nucleotide sequence ID" value="NZ_CP036501.1"/>
</dbReference>
<name>A0ABY6Q8I2_9GAMM</name>
<dbReference type="PANTHER" id="PTHR43798">
    <property type="entry name" value="MONOACYLGLYCEROL LIPASE"/>
    <property type="match status" value="1"/>
</dbReference>
<gene>
    <name evidence="2" type="ORF">E0F26_09630</name>
</gene>